<feature type="transmembrane region" description="Helical" evidence="4">
    <location>
        <begin position="193"/>
        <end position="214"/>
    </location>
</feature>
<feature type="transmembrane region" description="Helical" evidence="4">
    <location>
        <begin position="76"/>
        <end position="98"/>
    </location>
</feature>
<dbReference type="OMA" id="LWGRAEN"/>
<evidence type="ECO:0000256" key="4">
    <source>
        <dbReference type="SAM" id="Phobius"/>
    </source>
</evidence>
<evidence type="ECO:0000256" key="3">
    <source>
        <dbReference type="ARBA" id="ARBA00023136"/>
    </source>
</evidence>
<gene>
    <name evidence="5" type="ORF">AMTR_s00055p00118130</name>
</gene>
<evidence type="ECO:0008006" key="7">
    <source>
        <dbReference type="Google" id="ProtNLM"/>
    </source>
</evidence>
<dbReference type="eggNOG" id="ENOG502QRHH">
    <property type="taxonomic scope" value="Eukaryota"/>
</dbReference>
<feature type="transmembrane region" description="Helical" evidence="4">
    <location>
        <begin position="6"/>
        <end position="28"/>
    </location>
</feature>
<dbReference type="Gramene" id="ERN18259">
    <property type="protein sequence ID" value="ERN18259"/>
    <property type="gene ID" value="AMTR_s00055p00118130"/>
</dbReference>
<dbReference type="GO" id="GO:0022857">
    <property type="term" value="F:transmembrane transporter activity"/>
    <property type="evidence" value="ECO:0007669"/>
    <property type="project" value="InterPro"/>
</dbReference>
<evidence type="ECO:0000256" key="1">
    <source>
        <dbReference type="ARBA" id="ARBA00022692"/>
    </source>
</evidence>
<keyword evidence="6" id="KW-1185">Reference proteome</keyword>
<feature type="transmembrane region" description="Helical" evidence="4">
    <location>
        <begin position="40"/>
        <end position="56"/>
    </location>
</feature>
<dbReference type="EMBL" id="KI392237">
    <property type="protein sequence ID" value="ERN18259.1"/>
    <property type="molecule type" value="Genomic_DNA"/>
</dbReference>
<keyword evidence="2 4" id="KW-1133">Transmembrane helix</keyword>
<dbReference type="Proteomes" id="UP000017836">
    <property type="component" value="Unassembled WGS sequence"/>
</dbReference>
<evidence type="ECO:0000313" key="6">
    <source>
        <dbReference type="Proteomes" id="UP000017836"/>
    </source>
</evidence>
<sequence>MRKYRPTLALILYQSFVAVMVILIKVAFRRGMSPTIFVTYRQLIATLSIAPLAYFIERVPLLEISYFYGVSYTSSTFSLAKLNLQPAVTLVLAIILRMEKVNVKKAREQAKIVGTITCVGGATIMTLIRGPTLGFLGFLKKPTPLSHLLDNTSTITPKDNWTLGPILITLALISYGAWLLYQSWAFKDYQAQASLRTMMLGMGTLQSAIVALIINKSNAWRVNWDFELFTYAYSVTLLLMYLLNLLMLSNRISSAFTPLSTVLVAILEPIALHMDVHIGSMVGMVVVFCGLYIVLWGRAENGNERQKILPTQI</sequence>
<accession>U5D718</accession>
<dbReference type="AlphaFoldDB" id="U5D718"/>
<protein>
    <recommendedName>
        <fullName evidence="7">WAT1-related protein</fullName>
    </recommendedName>
</protein>
<reference evidence="6" key="1">
    <citation type="journal article" date="2013" name="Science">
        <title>The Amborella genome and the evolution of flowering plants.</title>
        <authorList>
            <consortium name="Amborella Genome Project"/>
        </authorList>
    </citation>
    <scope>NUCLEOTIDE SEQUENCE [LARGE SCALE GENOMIC DNA]</scope>
</reference>
<organism evidence="5 6">
    <name type="scientific">Amborella trichopoda</name>
    <dbReference type="NCBI Taxonomy" id="13333"/>
    <lineage>
        <taxon>Eukaryota</taxon>
        <taxon>Viridiplantae</taxon>
        <taxon>Streptophyta</taxon>
        <taxon>Embryophyta</taxon>
        <taxon>Tracheophyta</taxon>
        <taxon>Spermatophyta</taxon>
        <taxon>Magnoliopsida</taxon>
        <taxon>Amborellales</taxon>
        <taxon>Amborellaceae</taxon>
        <taxon>Amborella</taxon>
    </lineage>
</organism>
<dbReference type="InterPro" id="IPR030184">
    <property type="entry name" value="WAT1-related"/>
</dbReference>
<feature type="transmembrane region" description="Helical" evidence="4">
    <location>
        <begin position="161"/>
        <end position="181"/>
    </location>
</feature>
<feature type="transmembrane region" description="Helical" evidence="4">
    <location>
        <begin position="110"/>
        <end position="128"/>
    </location>
</feature>
<feature type="transmembrane region" description="Helical" evidence="4">
    <location>
        <begin position="278"/>
        <end position="297"/>
    </location>
</feature>
<dbReference type="GO" id="GO:0005886">
    <property type="term" value="C:plasma membrane"/>
    <property type="evidence" value="ECO:0000318"/>
    <property type="project" value="GO_Central"/>
</dbReference>
<proteinExistence type="predicted"/>
<name>U5D718_AMBTC</name>
<evidence type="ECO:0000256" key="2">
    <source>
        <dbReference type="ARBA" id="ARBA00022989"/>
    </source>
</evidence>
<dbReference type="HOGENOM" id="CLU_025359_1_1_1"/>
<feature type="transmembrane region" description="Helical" evidence="4">
    <location>
        <begin position="226"/>
        <end position="248"/>
    </location>
</feature>
<keyword evidence="3 4" id="KW-0472">Membrane</keyword>
<feature type="transmembrane region" description="Helical" evidence="4">
    <location>
        <begin position="255"/>
        <end position="272"/>
    </location>
</feature>
<evidence type="ECO:0000313" key="5">
    <source>
        <dbReference type="EMBL" id="ERN18259.1"/>
    </source>
</evidence>
<keyword evidence="1 4" id="KW-0812">Transmembrane</keyword>
<dbReference type="PANTHER" id="PTHR31218">
    <property type="entry name" value="WAT1-RELATED PROTEIN"/>
    <property type="match status" value="1"/>
</dbReference>